<gene>
    <name evidence="4" type="ORF">KP509_23G052900</name>
</gene>
<proteinExistence type="predicted"/>
<evidence type="ECO:0000256" key="2">
    <source>
        <dbReference type="SAM" id="Phobius"/>
    </source>
</evidence>
<accession>A0A8T2S2J1</accession>
<keyword evidence="2" id="KW-0812">Transmembrane</keyword>
<keyword evidence="5" id="KW-1185">Reference proteome</keyword>
<dbReference type="InterPro" id="IPR040346">
    <property type="entry name" value="GEX1/Brambleberry"/>
</dbReference>
<comment type="caution">
    <text evidence="4">The sequence shown here is derived from an EMBL/GenBank/DDBJ whole genome shotgun (WGS) entry which is preliminary data.</text>
</comment>
<feature type="chain" id="PRO_5035771918" description="Protein GAMETE EXPRESSED 1" evidence="3">
    <location>
        <begin position="28"/>
        <end position="687"/>
    </location>
</feature>
<sequence>MKTCLGSQTLVMTVVLVQVFMMERAETFGWPWRWSPSLSSEDGKVGHRHKRAEAGGAASRQRRAERLGRVTFETVREDSYKIHSSLMEQAQQIALRNEGSEYALEASCWSTAYRKLFSSCKEILRDEEKKSRLAFELTRCFLIMNGWPSPPPCPDSKPIKSCTEKIDKSTLETYLVFFQDSAATCYHLQSEAFREETDKMINDLKNSGHLILEKVKDVDELSREILGDTFEQSELIFEKLKNVEDHSAKLLQHHNVVEGLLNTTRDTLEAVYKGSDEILQMQMDLKSMHNDMNATLMEGFNKLDEAAQSTYEHLQGISQVQEEIGHQQVRLADTLSENILHLKDTALESMEELKLSQAMVMEETRSSLKGLSQNVRTAQLEFELWTTELDSKSQAILSGSEEMLKAQELFVNKQNSIMGTLDRLFSLYDITLYESRAFKLFIFYSLSLVFLHFMTSAKQTNSARPLLYPALCISMGTELYLSRAYGSIFDNQQWLQNKCYWIRAVFAVFSAFTIGFFFLTYRDINWKNHELLLEILQMLCKVESQNLKADVSHDCYLNKGKDISYPLPKMISVQTKHLITMPCSWKQSQTSKIIRRAHKFIRRGIKRMPIFKQTRQYDALICWMASRGMDLSSLDECSSSDDSDEDPDFECPQVGCWAIASNQRRQYFLRSQCDNRCRQRTNWRLCP</sequence>
<feature type="signal peptide" evidence="3">
    <location>
        <begin position="1"/>
        <end position="27"/>
    </location>
</feature>
<reference evidence="4 5" key="1">
    <citation type="submission" date="2021-08" db="EMBL/GenBank/DDBJ databases">
        <title>WGS assembly of Ceratopteris richardii.</title>
        <authorList>
            <person name="Marchant D.B."/>
            <person name="Chen G."/>
            <person name="Jenkins J."/>
            <person name="Shu S."/>
            <person name="Leebens-Mack J."/>
            <person name="Grimwood J."/>
            <person name="Schmutz J."/>
            <person name="Soltis P."/>
            <person name="Soltis D."/>
            <person name="Chen Z.-H."/>
        </authorList>
    </citation>
    <scope>NUCLEOTIDE SEQUENCE [LARGE SCALE GENOMIC DNA]</scope>
    <source>
        <strain evidence="4">Whitten #5841</strain>
        <tissue evidence="4">Leaf</tissue>
    </source>
</reference>
<evidence type="ECO:0000313" key="5">
    <source>
        <dbReference type="Proteomes" id="UP000825935"/>
    </source>
</evidence>
<dbReference type="PANTHER" id="PTHR33538:SF2">
    <property type="entry name" value="PROTEIN GAMETE EXPRESSED 1"/>
    <property type="match status" value="1"/>
</dbReference>
<dbReference type="AlphaFoldDB" id="A0A8T2S2J1"/>
<keyword evidence="2" id="KW-0472">Membrane</keyword>
<dbReference type="OMA" id="LICWMAS"/>
<protein>
    <recommendedName>
        <fullName evidence="6">Protein GAMETE EXPRESSED 1</fullName>
    </recommendedName>
</protein>
<keyword evidence="2" id="KW-1133">Transmembrane helix</keyword>
<evidence type="ECO:0000256" key="3">
    <source>
        <dbReference type="SAM" id="SignalP"/>
    </source>
</evidence>
<dbReference type="EMBL" id="CM035428">
    <property type="protein sequence ID" value="KAH7302025.1"/>
    <property type="molecule type" value="Genomic_DNA"/>
</dbReference>
<dbReference type="OrthoDB" id="377549at2759"/>
<name>A0A8T2S2J1_CERRI</name>
<organism evidence="4 5">
    <name type="scientific">Ceratopteris richardii</name>
    <name type="common">Triangle waterfern</name>
    <dbReference type="NCBI Taxonomy" id="49495"/>
    <lineage>
        <taxon>Eukaryota</taxon>
        <taxon>Viridiplantae</taxon>
        <taxon>Streptophyta</taxon>
        <taxon>Embryophyta</taxon>
        <taxon>Tracheophyta</taxon>
        <taxon>Polypodiopsida</taxon>
        <taxon>Polypodiidae</taxon>
        <taxon>Polypodiales</taxon>
        <taxon>Pteridineae</taxon>
        <taxon>Pteridaceae</taxon>
        <taxon>Parkerioideae</taxon>
        <taxon>Ceratopteris</taxon>
    </lineage>
</organism>
<keyword evidence="3" id="KW-0732">Signal</keyword>
<evidence type="ECO:0000256" key="1">
    <source>
        <dbReference type="SAM" id="MobiDB-lite"/>
    </source>
</evidence>
<evidence type="ECO:0008006" key="6">
    <source>
        <dbReference type="Google" id="ProtNLM"/>
    </source>
</evidence>
<feature type="region of interest" description="Disordered" evidence="1">
    <location>
        <begin position="38"/>
        <end position="63"/>
    </location>
</feature>
<feature type="transmembrane region" description="Helical" evidence="2">
    <location>
        <begin position="437"/>
        <end position="454"/>
    </location>
</feature>
<evidence type="ECO:0000313" key="4">
    <source>
        <dbReference type="EMBL" id="KAH7302025.1"/>
    </source>
</evidence>
<dbReference type="PANTHER" id="PTHR33538">
    <property type="entry name" value="PROTEIN GAMETE EXPRESSED 1"/>
    <property type="match status" value="1"/>
</dbReference>
<feature type="transmembrane region" description="Helical" evidence="2">
    <location>
        <begin position="500"/>
        <end position="521"/>
    </location>
</feature>
<dbReference type="Proteomes" id="UP000825935">
    <property type="component" value="Chromosome 23"/>
</dbReference>